<name>A0AC61QRD7_9BACT</name>
<accession>A0AC61QRD7</accession>
<evidence type="ECO:0000313" key="1">
    <source>
        <dbReference type="EMBL" id="TGX82939.1"/>
    </source>
</evidence>
<dbReference type="Proteomes" id="UP000308886">
    <property type="component" value="Unassembled WGS sequence"/>
</dbReference>
<sequence length="178" mass="19888">MNTILNKIGATRVTPARFFGFWAILFTLVLALTSCSDDLDVQQSYPFTVEVMPYGDKITKGQTVELRFEIKPEGNYANTLYTIRYFQYDGEGTLKLVDGPVLVNNDRVLLESKTFRLNYTAQSSEAHKFLIVVEDSFNSTPWQQTFEFNSKDSGDNDGGKTPGIINPVNPGTITPIGL</sequence>
<protein>
    <submittedName>
        <fullName evidence="1">DUF3872 domain-containing protein</fullName>
    </submittedName>
</protein>
<comment type="caution">
    <text evidence="1">The sequence shown here is derived from an EMBL/GenBank/DDBJ whole genome shotgun (WGS) entry which is preliminary data.</text>
</comment>
<organism evidence="1 2">
    <name type="scientific">Palleniella muris</name>
    <dbReference type="NCBI Taxonomy" id="3038145"/>
    <lineage>
        <taxon>Bacteria</taxon>
        <taxon>Pseudomonadati</taxon>
        <taxon>Bacteroidota</taxon>
        <taxon>Bacteroidia</taxon>
        <taxon>Bacteroidales</taxon>
        <taxon>Prevotellaceae</taxon>
        <taxon>Palleniella</taxon>
    </lineage>
</organism>
<gene>
    <name evidence="1" type="ORF">E5358_04560</name>
</gene>
<dbReference type="EMBL" id="SRZC01000006">
    <property type="protein sequence ID" value="TGX82939.1"/>
    <property type="molecule type" value="Genomic_DNA"/>
</dbReference>
<proteinExistence type="predicted"/>
<reference evidence="1" key="1">
    <citation type="submission" date="2019-04" db="EMBL/GenBank/DDBJ databases">
        <title>Microbes associate with the intestines of laboratory mice.</title>
        <authorList>
            <person name="Navarre W."/>
            <person name="Wong E."/>
            <person name="Huang K."/>
            <person name="Tropini C."/>
            <person name="Ng K."/>
            <person name="Yu B."/>
        </authorList>
    </citation>
    <scope>NUCLEOTIDE SEQUENCE</scope>
    <source>
        <strain evidence="1">NM73_A23</strain>
    </source>
</reference>
<keyword evidence="2" id="KW-1185">Reference proteome</keyword>
<evidence type="ECO:0000313" key="2">
    <source>
        <dbReference type="Proteomes" id="UP000308886"/>
    </source>
</evidence>